<sequence>MEVREAVPHDKPALRDVARRSLEASYPLDPSTIGAAVDEWYAEERLTERLDDDRQLLLVAEEEEQVVGFADAEQTGDSTAELYWLHVDPSHRTESFGERLFEETQIAFEERGVPNLLGRVLAVNAAGGDFYQRHGMEKVGEETVDIDGTEYAQEIYAAFEGDTEAVEVNGDTVYIDHTATERGSIGQFHLVYLEEDGNHYGYWCANCQSLANAMDAMGRIQCDGCGNRRKPTRWDAAYL</sequence>
<keyword evidence="1 4" id="KW-0808">Transferase</keyword>
<keyword evidence="5" id="KW-1185">Reference proteome</keyword>
<protein>
    <submittedName>
        <fullName evidence="4">GNAT family N-acetyltransferase</fullName>
        <ecNumber evidence="4">2.3.1.-</ecNumber>
    </submittedName>
</protein>
<dbReference type="PANTHER" id="PTHR43877">
    <property type="entry name" value="AMINOALKYLPHOSPHONATE N-ACETYLTRANSFERASE-RELATED-RELATED"/>
    <property type="match status" value="1"/>
</dbReference>
<dbReference type="InterPro" id="IPR043854">
    <property type="entry name" value="DUF5816"/>
</dbReference>
<comment type="caution">
    <text evidence="4">The sequence shown here is derived from an EMBL/GenBank/DDBJ whole genome shotgun (WGS) entry which is preliminary data.</text>
</comment>
<dbReference type="EMBL" id="JBHSZI010000001">
    <property type="protein sequence ID" value="MFC7059493.1"/>
    <property type="molecule type" value="Genomic_DNA"/>
</dbReference>
<dbReference type="Pfam" id="PF19133">
    <property type="entry name" value="DUF5816"/>
    <property type="match status" value="1"/>
</dbReference>
<dbReference type="Pfam" id="PF13508">
    <property type="entry name" value="Acetyltransf_7"/>
    <property type="match status" value="1"/>
</dbReference>
<evidence type="ECO:0000313" key="5">
    <source>
        <dbReference type="Proteomes" id="UP001596445"/>
    </source>
</evidence>
<dbReference type="AlphaFoldDB" id="A0ABD5W5N7"/>
<dbReference type="InterPro" id="IPR016181">
    <property type="entry name" value="Acyl_CoA_acyltransferase"/>
</dbReference>
<keyword evidence="2 4" id="KW-0012">Acyltransferase</keyword>
<dbReference type="Proteomes" id="UP001596445">
    <property type="component" value="Unassembled WGS sequence"/>
</dbReference>
<dbReference type="InterPro" id="IPR000182">
    <property type="entry name" value="GNAT_dom"/>
</dbReference>
<dbReference type="InterPro" id="IPR050832">
    <property type="entry name" value="Bact_Acetyltransf"/>
</dbReference>
<dbReference type="GO" id="GO:0016746">
    <property type="term" value="F:acyltransferase activity"/>
    <property type="evidence" value="ECO:0007669"/>
    <property type="project" value="UniProtKB-KW"/>
</dbReference>
<dbReference type="Gene3D" id="3.40.630.30">
    <property type="match status" value="1"/>
</dbReference>
<dbReference type="GeneID" id="76631661"/>
<name>A0ABD5W5N7_9EURY</name>
<dbReference type="PROSITE" id="PS51186">
    <property type="entry name" value="GNAT"/>
    <property type="match status" value="1"/>
</dbReference>
<dbReference type="SUPFAM" id="SSF55729">
    <property type="entry name" value="Acyl-CoA N-acyltransferases (Nat)"/>
    <property type="match status" value="1"/>
</dbReference>
<dbReference type="RefSeq" id="WP_267162273.1">
    <property type="nucleotide sequence ID" value="NZ_CP112972.1"/>
</dbReference>
<accession>A0ABD5W5N7</accession>
<evidence type="ECO:0000259" key="3">
    <source>
        <dbReference type="PROSITE" id="PS51186"/>
    </source>
</evidence>
<dbReference type="EC" id="2.3.1.-" evidence="4"/>
<evidence type="ECO:0000313" key="4">
    <source>
        <dbReference type="EMBL" id="MFC7059493.1"/>
    </source>
</evidence>
<organism evidence="4 5">
    <name type="scientific">Halovenus salina</name>
    <dbReference type="NCBI Taxonomy" id="1510225"/>
    <lineage>
        <taxon>Archaea</taxon>
        <taxon>Methanobacteriati</taxon>
        <taxon>Methanobacteriota</taxon>
        <taxon>Stenosarchaea group</taxon>
        <taxon>Halobacteria</taxon>
        <taxon>Halobacteriales</taxon>
        <taxon>Haloarculaceae</taxon>
        <taxon>Halovenus</taxon>
    </lineage>
</organism>
<reference evidence="4 5" key="1">
    <citation type="journal article" date="2019" name="Int. J. Syst. Evol. Microbiol.">
        <title>The Global Catalogue of Microorganisms (GCM) 10K type strain sequencing project: providing services to taxonomists for standard genome sequencing and annotation.</title>
        <authorList>
            <consortium name="The Broad Institute Genomics Platform"/>
            <consortium name="The Broad Institute Genome Sequencing Center for Infectious Disease"/>
            <person name="Wu L."/>
            <person name="Ma J."/>
        </authorList>
    </citation>
    <scope>NUCLEOTIDE SEQUENCE [LARGE SCALE GENOMIC DNA]</scope>
    <source>
        <strain evidence="4 5">JCM 30072</strain>
    </source>
</reference>
<evidence type="ECO:0000256" key="1">
    <source>
        <dbReference type="ARBA" id="ARBA00022679"/>
    </source>
</evidence>
<feature type="domain" description="N-acetyltransferase" evidence="3">
    <location>
        <begin position="1"/>
        <end position="156"/>
    </location>
</feature>
<evidence type="ECO:0000256" key="2">
    <source>
        <dbReference type="ARBA" id="ARBA00023315"/>
    </source>
</evidence>
<proteinExistence type="predicted"/>
<dbReference type="CDD" id="cd04301">
    <property type="entry name" value="NAT_SF"/>
    <property type="match status" value="1"/>
</dbReference>
<gene>
    <name evidence="4" type="ORF">ACFQQG_16560</name>
</gene>
<dbReference type="PANTHER" id="PTHR43877:SF1">
    <property type="entry name" value="ACETYLTRANSFERASE"/>
    <property type="match status" value="1"/>
</dbReference>